<sequence>MKKIPDKVRQAILSLLEERRESDGGYALVTDEDMVRFHAVMDALIAEKWGSDADGDRPMQYKLIDRTKYWPMHFDPVLYAHPGCSEQERREAFRERLANLQSAAEDVDRHLRVDEMKE</sequence>
<organism evidence="1">
    <name type="scientific">marine sediment metagenome</name>
    <dbReference type="NCBI Taxonomy" id="412755"/>
    <lineage>
        <taxon>unclassified sequences</taxon>
        <taxon>metagenomes</taxon>
        <taxon>ecological metagenomes</taxon>
    </lineage>
</organism>
<protein>
    <submittedName>
        <fullName evidence="1">Uncharacterized protein</fullName>
    </submittedName>
</protein>
<proteinExistence type="predicted"/>
<dbReference type="AlphaFoldDB" id="A0A0F9WRX6"/>
<dbReference type="EMBL" id="LAZR01000213">
    <property type="protein sequence ID" value="KKN81523.1"/>
    <property type="molecule type" value="Genomic_DNA"/>
</dbReference>
<accession>A0A0F9WRX6</accession>
<comment type="caution">
    <text evidence="1">The sequence shown here is derived from an EMBL/GenBank/DDBJ whole genome shotgun (WGS) entry which is preliminary data.</text>
</comment>
<reference evidence="1" key="1">
    <citation type="journal article" date="2015" name="Nature">
        <title>Complex archaea that bridge the gap between prokaryotes and eukaryotes.</title>
        <authorList>
            <person name="Spang A."/>
            <person name="Saw J.H."/>
            <person name="Jorgensen S.L."/>
            <person name="Zaremba-Niedzwiedzka K."/>
            <person name="Martijn J."/>
            <person name="Lind A.E."/>
            <person name="van Eijk R."/>
            <person name="Schleper C."/>
            <person name="Guy L."/>
            <person name="Ettema T.J."/>
        </authorList>
    </citation>
    <scope>NUCLEOTIDE SEQUENCE</scope>
</reference>
<gene>
    <name evidence="1" type="ORF">LCGC14_0317820</name>
</gene>
<evidence type="ECO:0000313" key="1">
    <source>
        <dbReference type="EMBL" id="KKN81523.1"/>
    </source>
</evidence>
<name>A0A0F9WRX6_9ZZZZ</name>